<name>A0A7K1YD98_9SPHI</name>
<proteinExistence type="predicted"/>
<feature type="signal peptide" evidence="1">
    <location>
        <begin position="1"/>
        <end position="21"/>
    </location>
</feature>
<sequence length="143" mass="16233">MKRVFVSIICVLLTISAFSQGKDAIVGKWLSQHGNGQIQIFKKGDKYFGKLIWLKEPNDDKGNPKHDVYNPDTKLRSRPVLGLEILKDFAFEDGTYEDGTVYDPKSGKTYSCKMTIKDNKLNIRGYIGISLLGRTEIWSRVQS</sequence>
<feature type="domain" description="DUF2147" evidence="2">
    <location>
        <begin position="27"/>
        <end position="140"/>
    </location>
</feature>
<reference evidence="3 4" key="1">
    <citation type="submission" date="2019-11" db="EMBL/GenBank/DDBJ databases">
        <title>Pedobacter sp. HMF7647 Genome sequencing and assembly.</title>
        <authorList>
            <person name="Kang H."/>
            <person name="Kim H."/>
            <person name="Joh K."/>
        </authorList>
    </citation>
    <scope>NUCLEOTIDE SEQUENCE [LARGE SCALE GENOMIC DNA]</scope>
    <source>
        <strain evidence="3 4">HMF7647</strain>
    </source>
</reference>
<keyword evidence="4" id="KW-1185">Reference proteome</keyword>
<dbReference type="InterPro" id="IPR019223">
    <property type="entry name" value="DUF2147"/>
</dbReference>
<protein>
    <submittedName>
        <fullName evidence="3">DUF2147 domain-containing protein</fullName>
    </submittedName>
</protein>
<gene>
    <name evidence="3" type="ORF">GS399_16445</name>
</gene>
<dbReference type="PANTHER" id="PTHR36919">
    <property type="entry name" value="BLR1215 PROTEIN"/>
    <property type="match status" value="1"/>
</dbReference>
<dbReference type="AlphaFoldDB" id="A0A7K1YD98"/>
<dbReference type="PANTHER" id="PTHR36919:SF2">
    <property type="entry name" value="BLL6627 PROTEIN"/>
    <property type="match status" value="1"/>
</dbReference>
<evidence type="ECO:0000259" key="2">
    <source>
        <dbReference type="Pfam" id="PF09917"/>
    </source>
</evidence>
<dbReference type="Proteomes" id="UP000466586">
    <property type="component" value="Unassembled WGS sequence"/>
</dbReference>
<evidence type="ECO:0000256" key="1">
    <source>
        <dbReference type="SAM" id="SignalP"/>
    </source>
</evidence>
<dbReference type="Gene3D" id="2.40.128.520">
    <property type="match status" value="1"/>
</dbReference>
<accession>A0A7K1YD98</accession>
<keyword evidence="1" id="KW-0732">Signal</keyword>
<organism evidence="3 4">
    <name type="scientific">Hufsiella arboris</name>
    <dbReference type="NCBI Taxonomy" id="2695275"/>
    <lineage>
        <taxon>Bacteria</taxon>
        <taxon>Pseudomonadati</taxon>
        <taxon>Bacteroidota</taxon>
        <taxon>Sphingobacteriia</taxon>
        <taxon>Sphingobacteriales</taxon>
        <taxon>Sphingobacteriaceae</taxon>
        <taxon>Hufsiella</taxon>
    </lineage>
</organism>
<feature type="chain" id="PRO_5029748857" evidence="1">
    <location>
        <begin position="22"/>
        <end position="143"/>
    </location>
</feature>
<dbReference type="Pfam" id="PF09917">
    <property type="entry name" value="DUF2147"/>
    <property type="match status" value="1"/>
</dbReference>
<comment type="caution">
    <text evidence="3">The sequence shown here is derived from an EMBL/GenBank/DDBJ whole genome shotgun (WGS) entry which is preliminary data.</text>
</comment>
<dbReference type="EMBL" id="WVHT01000008">
    <property type="protein sequence ID" value="MXV52566.1"/>
    <property type="molecule type" value="Genomic_DNA"/>
</dbReference>
<evidence type="ECO:0000313" key="4">
    <source>
        <dbReference type="Proteomes" id="UP000466586"/>
    </source>
</evidence>
<evidence type="ECO:0000313" key="3">
    <source>
        <dbReference type="EMBL" id="MXV52566.1"/>
    </source>
</evidence>
<dbReference type="RefSeq" id="WP_160845740.1">
    <property type="nucleotide sequence ID" value="NZ_WVHT01000008.1"/>
</dbReference>